<evidence type="ECO:0000313" key="1">
    <source>
        <dbReference type="EMBL" id="OCT91226.1"/>
    </source>
</evidence>
<reference evidence="2" key="1">
    <citation type="journal article" date="2016" name="Nature">
        <title>Genome evolution in the allotetraploid frog Xenopus laevis.</title>
        <authorList>
            <person name="Session A.M."/>
            <person name="Uno Y."/>
            <person name="Kwon T."/>
            <person name="Chapman J.A."/>
            <person name="Toyoda A."/>
            <person name="Takahashi S."/>
            <person name="Fukui A."/>
            <person name="Hikosaka A."/>
            <person name="Suzuki A."/>
            <person name="Kondo M."/>
            <person name="van Heeringen S.J."/>
            <person name="Quigley I."/>
            <person name="Heinz S."/>
            <person name="Ogino H."/>
            <person name="Ochi H."/>
            <person name="Hellsten U."/>
            <person name="Lyons J.B."/>
            <person name="Simakov O."/>
            <person name="Putnam N."/>
            <person name="Stites J."/>
            <person name="Kuroki Y."/>
            <person name="Tanaka T."/>
            <person name="Michiue T."/>
            <person name="Watanabe M."/>
            <person name="Bogdanovic O."/>
            <person name="Lister R."/>
            <person name="Georgiou G."/>
            <person name="Paranjpe S.S."/>
            <person name="van Kruijsbergen I."/>
            <person name="Shu S."/>
            <person name="Carlson J."/>
            <person name="Kinoshita T."/>
            <person name="Ohta Y."/>
            <person name="Mawaribuchi S."/>
            <person name="Jenkins J."/>
            <person name="Grimwood J."/>
            <person name="Schmutz J."/>
            <person name="Mitros T."/>
            <person name="Mozaffari S.V."/>
            <person name="Suzuki Y."/>
            <person name="Haramoto Y."/>
            <person name="Yamamoto T.S."/>
            <person name="Takagi C."/>
            <person name="Heald R."/>
            <person name="Miller K."/>
            <person name="Haudenschild C."/>
            <person name="Kitzman J."/>
            <person name="Nakayama T."/>
            <person name="Izutsu Y."/>
            <person name="Robert J."/>
            <person name="Fortriede J."/>
            <person name="Burns K."/>
            <person name="Lotay V."/>
            <person name="Karimi K."/>
            <person name="Yasuoka Y."/>
            <person name="Dichmann D.S."/>
            <person name="Flajnik M.F."/>
            <person name="Houston D.W."/>
            <person name="Shendure J."/>
            <person name="DuPasquier L."/>
            <person name="Vize P.D."/>
            <person name="Zorn A.M."/>
            <person name="Ito M."/>
            <person name="Marcotte E.M."/>
            <person name="Wallingford J.B."/>
            <person name="Ito Y."/>
            <person name="Asashima M."/>
            <person name="Ueno N."/>
            <person name="Matsuda Y."/>
            <person name="Veenstra G.J."/>
            <person name="Fujiyama A."/>
            <person name="Harland R.M."/>
            <person name="Taira M."/>
            <person name="Rokhsar D.S."/>
        </authorList>
    </citation>
    <scope>NUCLEOTIDE SEQUENCE [LARGE SCALE GENOMIC DNA]</scope>
    <source>
        <strain evidence="2">J</strain>
    </source>
</reference>
<proteinExistence type="predicted"/>
<sequence length="74" mass="8585">MVSTVCVKGNKRHRFTNCFFKGCVCCHRCQIFIIFPTCAHVIAHAFAQRRRLCVLMRSVFAPLWSYGDISILLY</sequence>
<accession>A0A974DHT7</accession>
<name>A0A974DHT7_XENLA</name>
<dbReference type="AlphaFoldDB" id="A0A974DHT7"/>
<organism evidence="1 2">
    <name type="scientific">Xenopus laevis</name>
    <name type="common">African clawed frog</name>
    <dbReference type="NCBI Taxonomy" id="8355"/>
    <lineage>
        <taxon>Eukaryota</taxon>
        <taxon>Metazoa</taxon>
        <taxon>Chordata</taxon>
        <taxon>Craniata</taxon>
        <taxon>Vertebrata</taxon>
        <taxon>Euteleostomi</taxon>
        <taxon>Amphibia</taxon>
        <taxon>Batrachia</taxon>
        <taxon>Anura</taxon>
        <taxon>Pipoidea</taxon>
        <taxon>Pipidae</taxon>
        <taxon>Xenopodinae</taxon>
        <taxon>Xenopus</taxon>
        <taxon>Xenopus</taxon>
    </lineage>
</organism>
<dbReference type="EMBL" id="CM004469">
    <property type="protein sequence ID" value="OCT91226.1"/>
    <property type="molecule type" value="Genomic_DNA"/>
</dbReference>
<protein>
    <submittedName>
        <fullName evidence="1">Uncharacterized protein</fullName>
    </submittedName>
</protein>
<dbReference type="Proteomes" id="UP000694892">
    <property type="component" value="Chromosome 2S"/>
</dbReference>
<evidence type="ECO:0000313" key="2">
    <source>
        <dbReference type="Proteomes" id="UP000694892"/>
    </source>
</evidence>
<gene>
    <name evidence="1" type="ORF">XELAEV_18014275mg</name>
</gene>